<evidence type="ECO:0000256" key="4">
    <source>
        <dbReference type="ARBA" id="ARBA00022692"/>
    </source>
</evidence>
<accession>A0A7C4LJK6</accession>
<feature type="transmembrane region" description="Helical" evidence="10">
    <location>
        <begin position="55"/>
        <end position="77"/>
    </location>
</feature>
<evidence type="ECO:0000256" key="11">
    <source>
        <dbReference type="SAM" id="MobiDB-lite"/>
    </source>
</evidence>
<evidence type="ECO:0000256" key="1">
    <source>
        <dbReference type="ARBA" id="ARBA00022475"/>
    </source>
</evidence>
<evidence type="ECO:0000256" key="6">
    <source>
        <dbReference type="ARBA" id="ARBA00023098"/>
    </source>
</evidence>
<dbReference type="EMBL" id="DSVQ01000006">
    <property type="protein sequence ID" value="HGT38255.1"/>
    <property type="molecule type" value="Genomic_DNA"/>
</dbReference>
<comment type="similarity">
    <text evidence="10">Belongs to the PlsY family.</text>
</comment>
<organism evidence="12">
    <name type="scientific">Schlesneria paludicola</name>
    <dbReference type="NCBI Taxonomy" id="360056"/>
    <lineage>
        <taxon>Bacteria</taxon>
        <taxon>Pseudomonadati</taxon>
        <taxon>Planctomycetota</taxon>
        <taxon>Planctomycetia</taxon>
        <taxon>Planctomycetales</taxon>
        <taxon>Planctomycetaceae</taxon>
        <taxon>Schlesneria</taxon>
    </lineage>
</organism>
<feature type="transmembrane region" description="Helical" evidence="10">
    <location>
        <begin position="6"/>
        <end position="27"/>
    </location>
</feature>
<keyword evidence="9 10" id="KW-1208">Phospholipid metabolism</keyword>
<dbReference type="SMART" id="SM01207">
    <property type="entry name" value="G3P_acyltransf"/>
    <property type="match status" value="1"/>
</dbReference>
<keyword evidence="6 10" id="KW-0443">Lipid metabolism</keyword>
<keyword evidence="7 10" id="KW-0472">Membrane</keyword>
<evidence type="ECO:0000256" key="5">
    <source>
        <dbReference type="ARBA" id="ARBA00022989"/>
    </source>
</evidence>
<evidence type="ECO:0000256" key="10">
    <source>
        <dbReference type="HAMAP-Rule" id="MF_01043"/>
    </source>
</evidence>
<dbReference type="EC" id="2.3.1.275" evidence="10"/>
<dbReference type="AlphaFoldDB" id="A0A7C4LJK6"/>
<keyword evidence="12" id="KW-0012">Acyltransferase</keyword>
<comment type="catalytic activity">
    <reaction evidence="10">
        <text>an acyl phosphate + sn-glycerol 3-phosphate = a 1-acyl-sn-glycero-3-phosphate + phosphate</text>
        <dbReference type="Rhea" id="RHEA:34075"/>
        <dbReference type="ChEBI" id="CHEBI:43474"/>
        <dbReference type="ChEBI" id="CHEBI:57597"/>
        <dbReference type="ChEBI" id="CHEBI:57970"/>
        <dbReference type="ChEBI" id="CHEBI:59918"/>
        <dbReference type="EC" id="2.3.1.275"/>
    </reaction>
</comment>
<comment type="subunit">
    <text evidence="10">Probably interacts with PlsX.</text>
</comment>
<feature type="region of interest" description="Disordered" evidence="11">
    <location>
        <begin position="205"/>
        <end position="244"/>
    </location>
</feature>
<keyword evidence="2 10" id="KW-0444">Lipid biosynthesis</keyword>
<gene>
    <name evidence="10 12" type="primary">plsY</name>
    <name evidence="12" type="ORF">ENS64_03170</name>
</gene>
<feature type="transmembrane region" description="Helical" evidence="10">
    <location>
        <begin position="115"/>
        <end position="136"/>
    </location>
</feature>
<protein>
    <recommendedName>
        <fullName evidence="10">Glycerol-3-phosphate acyltransferase</fullName>
    </recommendedName>
    <alternativeName>
        <fullName evidence="10">Acyl-PO4 G3P acyltransferase</fullName>
    </alternativeName>
    <alternativeName>
        <fullName evidence="10">Acyl-phosphate--glycerol-3-phosphate acyltransferase</fullName>
    </alternativeName>
    <alternativeName>
        <fullName evidence="10">G3P acyltransferase</fullName>
        <shortName evidence="10">GPAT</shortName>
        <ecNumber evidence="10">2.3.1.275</ecNumber>
    </alternativeName>
    <alternativeName>
        <fullName evidence="10">Lysophosphatidic acid synthase</fullName>
        <shortName evidence="10">LPA synthase</shortName>
    </alternativeName>
</protein>
<evidence type="ECO:0000256" key="2">
    <source>
        <dbReference type="ARBA" id="ARBA00022516"/>
    </source>
</evidence>
<feature type="compositionally biased region" description="Basic and acidic residues" evidence="11">
    <location>
        <begin position="232"/>
        <end position="244"/>
    </location>
</feature>
<sequence length="244" mass="25083">MTTLGIALAGYLAGSIPFGFLIARWVAGIDLRAVGSGNIGATNASRVLGKKWGSLVLALDASKGLLPAWLLPLLFALPPEARLHGGVVAGVSAIVGHSFPIWLGFRGGKGVATSLGVALVLAPWGTLAAAAVFATVFGATRIVSASSLAAAIGFAIFQWFLLQPDPWSAEKWGITAFSLGIPLLIVVRHHSNIARLLRGEEHAWSGKHAATSASPSAGSSSKDGSEGQPCTDGERLEAGNSERT</sequence>
<keyword evidence="8 10" id="KW-0594">Phospholipid biosynthesis</keyword>
<evidence type="ECO:0000256" key="8">
    <source>
        <dbReference type="ARBA" id="ARBA00023209"/>
    </source>
</evidence>
<keyword evidence="5 10" id="KW-1133">Transmembrane helix</keyword>
<dbReference type="GO" id="GO:0005886">
    <property type="term" value="C:plasma membrane"/>
    <property type="evidence" value="ECO:0007669"/>
    <property type="project" value="UniProtKB-SubCell"/>
</dbReference>
<dbReference type="HAMAP" id="MF_01043">
    <property type="entry name" value="PlsY"/>
    <property type="match status" value="1"/>
</dbReference>
<keyword evidence="1 10" id="KW-1003">Cell membrane</keyword>
<dbReference type="InterPro" id="IPR003811">
    <property type="entry name" value="G3P_acylTferase_PlsY"/>
</dbReference>
<feature type="transmembrane region" description="Helical" evidence="10">
    <location>
        <begin position="83"/>
        <end position="103"/>
    </location>
</feature>
<dbReference type="GO" id="GO:0008654">
    <property type="term" value="P:phospholipid biosynthetic process"/>
    <property type="evidence" value="ECO:0007669"/>
    <property type="project" value="UniProtKB-UniRule"/>
</dbReference>
<dbReference type="NCBIfam" id="TIGR00023">
    <property type="entry name" value="glycerol-3-phosphate 1-O-acyltransferase PlsY"/>
    <property type="match status" value="1"/>
</dbReference>
<feature type="compositionally biased region" description="Low complexity" evidence="11">
    <location>
        <begin position="209"/>
        <end position="222"/>
    </location>
</feature>
<evidence type="ECO:0000313" key="12">
    <source>
        <dbReference type="EMBL" id="HGT38255.1"/>
    </source>
</evidence>
<keyword evidence="3 10" id="KW-0808">Transferase</keyword>
<dbReference type="PANTHER" id="PTHR30309">
    <property type="entry name" value="INNER MEMBRANE PROTEIN YGIH"/>
    <property type="match status" value="1"/>
</dbReference>
<proteinExistence type="inferred from homology"/>
<comment type="subcellular location">
    <subcellularLocation>
        <location evidence="10">Cell membrane</location>
        <topology evidence="10">Multi-pass membrane protein</topology>
    </subcellularLocation>
</comment>
<comment type="pathway">
    <text evidence="10">Lipid metabolism; phospholipid metabolism.</text>
</comment>
<evidence type="ECO:0000256" key="9">
    <source>
        <dbReference type="ARBA" id="ARBA00023264"/>
    </source>
</evidence>
<dbReference type="Pfam" id="PF02660">
    <property type="entry name" value="G3P_acyltransf"/>
    <property type="match status" value="1"/>
</dbReference>
<feature type="transmembrane region" description="Helical" evidence="10">
    <location>
        <begin position="142"/>
        <end position="162"/>
    </location>
</feature>
<evidence type="ECO:0000256" key="7">
    <source>
        <dbReference type="ARBA" id="ARBA00023136"/>
    </source>
</evidence>
<dbReference type="GO" id="GO:0043772">
    <property type="term" value="F:acyl-phosphate glycerol-3-phosphate acyltransferase activity"/>
    <property type="evidence" value="ECO:0007669"/>
    <property type="project" value="UniProtKB-UniRule"/>
</dbReference>
<keyword evidence="4 10" id="KW-0812">Transmembrane</keyword>
<comment type="function">
    <text evidence="10">Catalyzes the transfer of an acyl group from acyl-phosphate (acyl-PO(4)) to glycerol-3-phosphate (G3P) to form lysophosphatidic acid (LPA). This enzyme utilizes acyl-phosphate as fatty acyl donor, but not acyl-CoA or acyl-ACP.</text>
</comment>
<evidence type="ECO:0000256" key="3">
    <source>
        <dbReference type="ARBA" id="ARBA00022679"/>
    </source>
</evidence>
<dbReference type="UniPathway" id="UPA00085"/>
<name>A0A7C4LJK6_9PLAN</name>
<comment type="caution">
    <text evidence="12">The sequence shown here is derived from an EMBL/GenBank/DDBJ whole genome shotgun (WGS) entry which is preliminary data.</text>
</comment>
<reference evidence="12" key="1">
    <citation type="journal article" date="2020" name="mSystems">
        <title>Genome- and Community-Level Interaction Insights into Carbon Utilization and Element Cycling Functions of Hydrothermarchaeota in Hydrothermal Sediment.</title>
        <authorList>
            <person name="Zhou Z."/>
            <person name="Liu Y."/>
            <person name="Xu W."/>
            <person name="Pan J."/>
            <person name="Luo Z.H."/>
            <person name="Li M."/>
        </authorList>
    </citation>
    <scope>NUCLEOTIDE SEQUENCE [LARGE SCALE GENOMIC DNA]</scope>
    <source>
        <strain evidence="12">SpSt-508</strain>
    </source>
</reference>
<dbReference type="PANTHER" id="PTHR30309:SF0">
    <property type="entry name" value="GLYCEROL-3-PHOSPHATE ACYLTRANSFERASE-RELATED"/>
    <property type="match status" value="1"/>
</dbReference>